<feature type="transmembrane region" description="Helical" evidence="6">
    <location>
        <begin position="309"/>
        <end position="332"/>
    </location>
</feature>
<dbReference type="AlphaFoldDB" id="A0A9P6W521"/>
<keyword evidence="3 6" id="KW-1133">Transmembrane helix</keyword>
<protein>
    <recommendedName>
        <fullName evidence="9">Glucose receptor Git3 N-terminal domain-containing protein</fullName>
    </recommendedName>
</protein>
<evidence type="ECO:0000256" key="2">
    <source>
        <dbReference type="ARBA" id="ARBA00022692"/>
    </source>
</evidence>
<evidence type="ECO:0000256" key="1">
    <source>
        <dbReference type="ARBA" id="ARBA00004141"/>
    </source>
</evidence>
<accession>A0A9P6W521</accession>
<feature type="transmembrane region" description="Helical" evidence="6">
    <location>
        <begin position="121"/>
        <end position="147"/>
    </location>
</feature>
<proteinExistence type="predicted"/>
<organism evidence="7 8">
    <name type="scientific">Rhodotorula mucilaginosa</name>
    <name type="common">Yeast</name>
    <name type="synonym">Rhodotorula rubra</name>
    <dbReference type="NCBI Taxonomy" id="5537"/>
    <lineage>
        <taxon>Eukaryota</taxon>
        <taxon>Fungi</taxon>
        <taxon>Dikarya</taxon>
        <taxon>Basidiomycota</taxon>
        <taxon>Pucciniomycotina</taxon>
        <taxon>Microbotryomycetes</taxon>
        <taxon>Sporidiobolales</taxon>
        <taxon>Sporidiobolaceae</taxon>
        <taxon>Rhodotorula</taxon>
    </lineage>
</organism>
<comment type="caution">
    <text evidence="7">The sequence shown here is derived from an EMBL/GenBank/DDBJ whole genome shotgun (WGS) entry which is preliminary data.</text>
</comment>
<reference evidence="7 8" key="1">
    <citation type="submission" date="2020-11" db="EMBL/GenBank/DDBJ databases">
        <title>Kefir isolates.</title>
        <authorList>
            <person name="Marcisauskas S."/>
            <person name="Kim Y."/>
            <person name="Blasche S."/>
        </authorList>
    </citation>
    <scope>NUCLEOTIDE SEQUENCE [LARGE SCALE GENOMIC DNA]</scope>
    <source>
        <strain evidence="7 8">KR</strain>
    </source>
</reference>
<keyword evidence="8" id="KW-1185">Reference proteome</keyword>
<keyword evidence="4 6" id="KW-0472">Membrane</keyword>
<evidence type="ECO:0000256" key="4">
    <source>
        <dbReference type="ARBA" id="ARBA00023136"/>
    </source>
</evidence>
<gene>
    <name evidence="7" type="ORF">C6P46_003106</name>
</gene>
<feature type="transmembrane region" description="Helical" evidence="6">
    <location>
        <begin position="255"/>
        <end position="276"/>
    </location>
</feature>
<dbReference type="Gene3D" id="1.20.1070.10">
    <property type="entry name" value="Rhodopsin 7-helix transmembrane proteins"/>
    <property type="match status" value="1"/>
</dbReference>
<feature type="region of interest" description="Disordered" evidence="5">
    <location>
        <begin position="420"/>
        <end position="457"/>
    </location>
</feature>
<evidence type="ECO:0000313" key="8">
    <source>
        <dbReference type="Proteomes" id="UP000777482"/>
    </source>
</evidence>
<evidence type="ECO:0000256" key="3">
    <source>
        <dbReference type="ARBA" id="ARBA00022989"/>
    </source>
</evidence>
<feature type="compositionally biased region" description="Basic and acidic residues" evidence="5">
    <location>
        <begin position="575"/>
        <end position="584"/>
    </location>
</feature>
<feature type="transmembrane region" description="Helical" evidence="6">
    <location>
        <begin position="382"/>
        <end position="405"/>
    </location>
</feature>
<evidence type="ECO:0000256" key="6">
    <source>
        <dbReference type="SAM" id="Phobius"/>
    </source>
</evidence>
<feature type="region of interest" description="Disordered" evidence="5">
    <location>
        <begin position="519"/>
        <end position="584"/>
    </location>
</feature>
<feature type="transmembrane region" description="Helical" evidence="6">
    <location>
        <begin position="167"/>
        <end position="186"/>
    </location>
</feature>
<keyword evidence="2 6" id="KW-0812">Transmembrane</keyword>
<dbReference type="GO" id="GO:0004930">
    <property type="term" value="F:G protein-coupled receptor activity"/>
    <property type="evidence" value="ECO:0007669"/>
    <property type="project" value="TreeGrafter"/>
</dbReference>
<dbReference type="GO" id="GO:0007189">
    <property type="term" value="P:adenylate cyclase-activating G protein-coupled receptor signaling pathway"/>
    <property type="evidence" value="ECO:0007669"/>
    <property type="project" value="TreeGrafter"/>
</dbReference>
<dbReference type="SUPFAM" id="SSF81321">
    <property type="entry name" value="Family A G protein-coupled receptor-like"/>
    <property type="match status" value="1"/>
</dbReference>
<evidence type="ECO:0008006" key="9">
    <source>
        <dbReference type="Google" id="ProtNLM"/>
    </source>
</evidence>
<feature type="compositionally biased region" description="Basic and acidic residues" evidence="5">
    <location>
        <begin position="519"/>
        <end position="561"/>
    </location>
</feature>
<evidence type="ECO:0000256" key="5">
    <source>
        <dbReference type="SAM" id="MobiDB-lite"/>
    </source>
</evidence>
<feature type="transmembrane region" description="Helical" evidence="6">
    <location>
        <begin position="221"/>
        <end position="243"/>
    </location>
</feature>
<comment type="subcellular location">
    <subcellularLocation>
        <location evidence="1">Membrane</location>
        <topology evidence="1">Multi-pass membrane protein</topology>
    </subcellularLocation>
</comment>
<dbReference type="PANTHER" id="PTHR23112">
    <property type="entry name" value="G PROTEIN-COUPLED RECEPTOR 157-RELATED"/>
    <property type="match status" value="1"/>
</dbReference>
<dbReference type="EMBL" id="PUHQ01000024">
    <property type="protein sequence ID" value="KAG0662793.1"/>
    <property type="molecule type" value="Genomic_DNA"/>
</dbReference>
<sequence>MQRDRDPYWKWEECTLLSIELVYAWGFSRSKSAARAASAPHFFGASSGSRRASRRHARFPAAVLRNFAPPWKNSRKEGRYCTRIHLRRAARDLGQSGAVMAPTGSSSDDRWVPLADKRAGTIAVCTAACVSLAFILAFSSWVAYLLYRHHTRVKALRVERETRAIRFLASSHGILLGSLIFGHLSSDFVQALGFSLSWAWVARGEIPIAAYPTRLCKTQSILIQIGDLGSAFSSLVICLNLLLILVFRITPATRWLMVTLLIEWIIIGILASVGPISRIGKDGVPFYGPSGSWCWVNSAYQLERLLVHYLWVFIVAFFNLLFYSIIAIYLRYHDGGRLASGPLAQTANISRVMLIYPVVYVATILPLSIYRCAAMAGEHWNIHILLGAGAVFTLSGAANCIIYALTRRLVSFDGIGTALRRGSSSATAGRGNESPSLFRRGSSATVGGPLSPHSPQPRAKIRFERGAFSLFFRPDGTPYRPEAPPRNSTFDGIVVEVETVANVQEQDQAPVPSAILAQREHAHAHQPDPPRRPSKPEVRWEDETPSSEDRPFGRLEPRDSFEQLGLSRTPSGAADSDKLEMYHL</sequence>
<evidence type="ECO:0000313" key="7">
    <source>
        <dbReference type="EMBL" id="KAG0662793.1"/>
    </source>
</evidence>
<feature type="transmembrane region" description="Helical" evidence="6">
    <location>
        <begin position="353"/>
        <end position="370"/>
    </location>
</feature>
<dbReference type="OrthoDB" id="100006at2759"/>
<dbReference type="GO" id="GO:0005886">
    <property type="term" value="C:plasma membrane"/>
    <property type="evidence" value="ECO:0007669"/>
    <property type="project" value="TreeGrafter"/>
</dbReference>
<dbReference type="Proteomes" id="UP000777482">
    <property type="component" value="Unassembled WGS sequence"/>
</dbReference>
<name>A0A9P6W521_RHOMI</name>
<dbReference type="PANTHER" id="PTHR23112:SF37">
    <property type="entry name" value="G PROTEIN-COUPLED RECEPTOR GPR1"/>
    <property type="match status" value="1"/>
</dbReference>